<protein>
    <submittedName>
        <fullName evidence="2">Uncharacterized protein</fullName>
    </submittedName>
</protein>
<sequence>MDVGGKRANRRKERRGFVTDDRTDAGGGPGHSVDGPESAERLPAVVIGRP</sequence>
<name>A0A645AKF2_9ZZZZ</name>
<feature type="region of interest" description="Disordered" evidence="1">
    <location>
        <begin position="1"/>
        <end position="50"/>
    </location>
</feature>
<evidence type="ECO:0000256" key="1">
    <source>
        <dbReference type="SAM" id="MobiDB-lite"/>
    </source>
</evidence>
<feature type="compositionally biased region" description="Basic and acidic residues" evidence="1">
    <location>
        <begin position="15"/>
        <end position="24"/>
    </location>
</feature>
<dbReference type="AlphaFoldDB" id="A0A645AKF2"/>
<organism evidence="2">
    <name type="scientific">bioreactor metagenome</name>
    <dbReference type="NCBI Taxonomy" id="1076179"/>
    <lineage>
        <taxon>unclassified sequences</taxon>
        <taxon>metagenomes</taxon>
        <taxon>ecological metagenomes</taxon>
    </lineage>
</organism>
<reference evidence="2" key="1">
    <citation type="submission" date="2019-08" db="EMBL/GenBank/DDBJ databases">
        <authorList>
            <person name="Kucharzyk K."/>
            <person name="Murdoch R.W."/>
            <person name="Higgins S."/>
            <person name="Loffler F."/>
        </authorList>
    </citation>
    <scope>NUCLEOTIDE SEQUENCE</scope>
</reference>
<comment type="caution">
    <text evidence="2">The sequence shown here is derived from an EMBL/GenBank/DDBJ whole genome shotgun (WGS) entry which is preliminary data.</text>
</comment>
<accession>A0A645AKF2</accession>
<proteinExistence type="predicted"/>
<dbReference type="EMBL" id="VSSQ01014376">
    <property type="protein sequence ID" value="MPM53517.1"/>
    <property type="molecule type" value="Genomic_DNA"/>
</dbReference>
<evidence type="ECO:0000313" key="2">
    <source>
        <dbReference type="EMBL" id="MPM53517.1"/>
    </source>
</evidence>
<gene>
    <name evidence="2" type="ORF">SDC9_100285</name>
</gene>